<dbReference type="InterPro" id="IPR002818">
    <property type="entry name" value="DJ-1/PfpI"/>
</dbReference>
<dbReference type="SUPFAM" id="SSF52317">
    <property type="entry name" value="Class I glutamine amidotransferase-like"/>
    <property type="match status" value="1"/>
</dbReference>
<evidence type="ECO:0000313" key="3">
    <source>
        <dbReference type="EMBL" id="CDW75784.1"/>
    </source>
</evidence>
<proteinExistence type="inferred from homology"/>
<sequence>MTKKILIIVGDYVEFAEVTAAYKALKSIGYEVDKVCPGKKPGDTFVTAIHEFKEGFQTYSEKKGNTFPITADIETINVTDYEGLWLPGGRSPEYLRTKPRVIDIVRQFMDRNKPIVALCHGVQLLMAVGPELIKGRRLACIDMLEADVRNSGFDLQKVKNKTDVFVDGNIVSGGPPACIPEALSRFYDLLGVKISLPQ</sequence>
<feature type="domain" description="DJ-1/PfpI" evidence="2">
    <location>
        <begin position="3"/>
        <end position="177"/>
    </location>
</feature>
<dbReference type="Gene3D" id="3.40.50.880">
    <property type="match status" value="1"/>
</dbReference>
<dbReference type="InParanoid" id="A0A078A4T7"/>
<dbReference type="InterPro" id="IPR006286">
    <property type="entry name" value="C56_PfpI-like"/>
</dbReference>
<dbReference type="EMBL" id="CCKQ01004621">
    <property type="protein sequence ID" value="CDW75784.1"/>
    <property type="molecule type" value="Genomic_DNA"/>
</dbReference>
<dbReference type="OrthoDB" id="543156at2759"/>
<keyword evidence="4" id="KW-1185">Reference proteome</keyword>
<evidence type="ECO:0000256" key="1">
    <source>
        <dbReference type="ARBA" id="ARBA00008542"/>
    </source>
</evidence>
<reference evidence="3 4" key="1">
    <citation type="submission" date="2014-06" db="EMBL/GenBank/DDBJ databases">
        <authorList>
            <person name="Swart Estienne"/>
        </authorList>
    </citation>
    <scope>NUCLEOTIDE SEQUENCE [LARGE SCALE GENOMIC DNA]</scope>
    <source>
        <strain evidence="3 4">130c</strain>
    </source>
</reference>
<organism evidence="3 4">
    <name type="scientific">Stylonychia lemnae</name>
    <name type="common">Ciliate</name>
    <dbReference type="NCBI Taxonomy" id="5949"/>
    <lineage>
        <taxon>Eukaryota</taxon>
        <taxon>Sar</taxon>
        <taxon>Alveolata</taxon>
        <taxon>Ciliophora</taxon>
        <taxon>Intramacronucleata</taxon>
        <taxon>Spirotrichea</taxon>
        <taxon>Stichotrichia</taxon>
        <taxon>Sporadotrichida</taxon>
        <taxon>Oxytrichidae</taxon>
        <taxon>Stylonychinae</taxon>
        <taxon>Stylonychia</taxon>
    </lineage>
</organism>
<dbReference type="InterPro" id="IPR029062">
    <property type="entry name" value="Class_I_gatase-like"/>
</dbReference>
<evidence type="ECO:0000259" key="2">
    <source>
        <dbReference type="Pfam" id="PF01965"/>
    </source>
</evidence>
<evidence type="ECO:0000313" key="4">
    <source>
        <dbReference type="Proteomes" id="UP000039865"/>
    </source>
</evidence>
<name>A0A078A4T7_STYLE</name>
<gene>
    <name evidence="3" type="primary">Contig506.g22</name>
    <name evidence="3" type="ORF">STYLEM_4779</name>
</gene>
<comment type="similarity">
    <text evidence="1">Belongs to the peptidase C56 family.</text>
</comment>
<dbReference type="Proteomes" id="UP000039865">
    <property type="component" value="Unassembled WGS sequence"/>
</dbReference>
<dbReference type="PANTHER" id="PTHR42733">
    <property type="entry name" value="DJ-1 PROTEIN"/>
    <property type="match status" value="1"/>
</dbReference>
<dbReference type="OMA" id="YAWMREF"/>
<dbReference type="Pfam" id="PF01965">
    <property type="entry name" value="DJ-1_PfpI"/>
    <property type="match status" value="1"/>
</dbReference>
<dbReference type="PANTHER" id="PTHR42733:SF2">
    <property type="entry name" value="DJ-1_THIJ_PFPI FAMILY PROTEIN"/>
    <property type="match status" value="1"/>
</dbReference>
<dbReference type="AlphaFoldDB" id="A0A078A4T7"/>
<accession>A0A078A4T7</accession>
<protein>
    <recommendedName>
        <fullName evidence="2">DJ-1/PfpI domain-containing protein</fullName>
    </recommendedName>
</protein>